<name>A0A6J4VYF6_9BACT</name>
<sequence>DSTRGNFASDRAAPAADWRAGPDLHHAAVP</sequence>
<organism evidence="2">
    <name type="scientific">uncultured Thermomicrobiales bacterium</name>
    <dbReference type="NCBI Taxonomy" id="1645740"/>
    <lineage>
        <taxon>Bacteria</taxon>
        <taxon>Pseudomonadati</taxon>
        <taxon>Thermomicrobiota</taxon>
        <taxon>Thermomicrobia</taxon>
        <taxon>Thermomicrobiales</taxon>
        <taxon>environmental samples</taxon>
    </lineage>
</organism>
<evidence type="ECO:0000256" key="1">
    <source>
        <dbReference type="SAM" id="MobiDB-lite"/>
    </source>
</evidence>
<feature type="non-terminal residue" evidence="2">
    <location>
        <position position="30"/>
    </location>
</feature>
<dbReference type="EMBL" id="CADCWN010000336">
    <property type="protein sequence ID" value="CAA9587768.1"/>
    <property type="molecule type" value="Genomic_DNA"/>
</dbReference>
<feature type="compositionally biased region" description="Basic and acidic residues" evidence="1">
    <location>
        <begin position="20"/>
        <end position="30"/>
    </location>
</feature>
<dbReference type="AlphaFoldDB" id="A0A6J4VYF6"/>
<proteinExistence type="predicted"/>
<feature type="non-terminal residue" evidence="2">
    <location>
        <position position="1"/>
    </location>
</feature>
<feature type="region of interest" description="Disordered" evidence="1">
    <location>
        <begin position="1"/>
        <end position="30"/>
    </location>
</feature>
<evidence type="ECO:0000313" key="2">
    <source>
        <dbReference type="EMBL" id="CAA9587768.1"/>
    </source>
</evidence>
<accession>A0A6J4VYF6</accession>
<protein>
    <submittedName>
        <fullName evidence="2">Uncharacterized protein</fullName>
    </submittedName>
</protein>
<gene>
    <name evidence="2" type="ORF">AVDCRST_MAG18-4205</name>
</gene>
<reference evidence="2" key="1">
    <citation type="submission" date="2020-02" db="EMBL/GenBank/DDBJ databases">
        <authorList>
            <person name="Meier V. D."/>
        </authorList>
    </citation>
    <scope>NUCLEOTIDE SEQUENCE</scope>
    <source>
        <strain evidence="2">AVDCRST_MAG18</strain>
    </source>
</reference>